<reference evidence="2" key="1">
    <citation type="submission" date="2020-10" db="EMBL/GenBank/DDBJ databases">
        <authorList>
            <person name="Gilroy R."/>
        </authorList>
    </citation>
    <scope>NUCLEOTIDE SEQUENCE</scope>
    <source>
        <strain evidence="2">CHK197-8231</strain>
    </source>
</reference>
<accession>A0A9D1HTM6</accession>
<name>A0A9D1HTM6_9BACT</name>
<dbReference type="PANTHER" id="PTHR12526">
    <property type="entry name" value="GLYCOSYLTRANSFERASE"/>
    <property type="match status" value="1"/>
</dbReference>
<feature type="domain" description="Glycosyl transferase family 1" evidence="1">
    <location>
        <begin position="214"/>
        <end position="373"/>
    </location>
</feature>
<dbReference type="EMBL" id="DVML01000007">
    <property type="protein sequence ID" value="HIU22154.1"/>
    <property type="molecule type" value="Genomic_DNA"/>
</dbReference>
<dbReference type="SUPFAM" id="SSF53756">
    <property type="entry name" value="UDP-Glycosyltransferase/glycogen phosphorylase"/>
    <property type="match status" value="1"/>
</dbReference>
<reference evidence="2" key="2">
    <citation type="journal article" date="2021" name="PeerJ">
        <title>Extensive microbial diversity within the chicken gut microbiome revealed by metagenomics and culture.</title>
        <authorList>
            <person name="Gilroy R."/>
            <person name="Ravi A."/>
            <person name="Getino M."/>
            <person name="Pursley I."/>
            <person name="Horton D.L."/>
            <person name="Alikhan N.F."/>
            <person name="Baker D."/>
            <person name="Gharbi K."/>
            <person name="Hall N."/>
            <person name="Watson M."/>
            <person name="Adriaenssens E.M."/>
            <person name="Foster-Nyarko E."/>
            <person name="Jarju S."/>
            <person name="Secka A."/>
            <person name="Antonio M."/>
            <person name="Oren A."/>
            <person name="Chaudhuri R.R."/>
            <person name="La Ragione R."/>
            <person name="Hildebrand F."/>
            <person name="Pallen M.J."/>
        </authorList>
    </citation>
    <scope>NUCLEOTIDE SEQUENCE</scope>
    <source>
        <strain evidence="2">CHK197-8231</strain>
    </source>
</reference>
<evidence type="ECO:0000313" key="3">
    <source>
        <dbReference type="Proteomes" id="UP000824087"/>
    </source>
</evidence>
<proteinExistence type="predicted"/>
<dbReference type="Proteomes" id="UP000824087">
    <property type="component" value="Unassembled WGS sequence"/>
</dbReference>
<dbReference type="Pfam" id="PF00534">
    <property type="entry name" value="Glycos_transf_1"/>
    <property type="match status" value="1"/>
</dbReference>
<gene>
    <name evidence="2" type="ORF">IAD49_01090</name>
</gene>
<dbReference type="Gene3D" id="3.40.50.2000">
    <property type="entry name" value="Glycogen Phosphorylase B"/>
    <property type="match status" value="2"/>
</dbReference>
<evidence type="ECO:0000313" key="2">
    <source>
        <dbReference type="EMBL" id="HIU22154.1"/>
    </source>
</evidence>
<dbReference type="AlphaFoldDB" id="A0A9D1HTM6"/>
<organism evidence="2 3">
    <name type="scientific">Candidatus Fimihabitans intestinipullorum</name>
    <dbReference type="NCBI Taxonomy" id="2840820"/>
    <lineage>
        <taxon>Bacteria</taxon>
        <taxon>Bacillati</taxon>
        <taxon>Mycoplasmatota</taxon>
        <taxon>Mycoplasmatota incertae sedis</taxon>
        <taxon>Candidatus Fimihabitans</taxon>
    </lineage>
</organism>
<dbReference type="GO" id="GO:0016757">
    <property type="term" value="F:glycosyltransferase activity"/>
    <property type="evidence" value="ECO:0007669"/>
    <property type="project" value="InterPro"/>
</dbReference>
<dbReference type="PANTHER" id="PTHR12526:SF630">
    <property type="entry name" value="GLYCOSYLTRANSFERASE"/>
    <property type="match status" value="1"/>
</dbReference>
<sequence length="398" mass="46448">MKKISILSLHLGYGGVEKSIAALANVLCKNYEVEIICIYQLYEKPAFTIDERVKITYLIHSDLPVRVEKYKLLLFRRQFTKLLKQLTTDYFSKFKFVSFFKDGISGLRMYSKRFSETKKAIISSDADIMISTRTFLNEWASLYGNDNMIKIGWEHNHHHNNEKYANQVIESSEALDYLVLVSKELKNYYEKRLKDNKCECVYIPNMIDNIPERKSTLKKPNMISVGRLSVEKGYIDLLKIFNQIAKKYNDWHLDIIGDGDEREKLEKYIQDKKLQNQVTLHGFQSKDYIDKMLHQSSIYLMTSYTESFGIVLLEAMSHGLPCIAFDSAEGAREIIKDGESGWLIKNRDFDKYERAISTLIENQNMRKKMGKSGALLVNMYSKDVVMEMWFHLLEGKEV</sequence>
<dbReference type="InterPro" id="IPR001296">
    <property type="entry name" value="Glyco_trans_1"/>
</dbReference>
<comment type="caution">
    <text evidence="2">The sequence shown here is derived from an EMBL/GenBank/DDBJ whole genome shotgun (WGS) entry which is preliminary data.</text>
</comment>
<evidence type="ECO:0000259" key="1">
    <source>
        <dbReference type="Pfam" id="PF00534"/>
    </source>
</evidence>
<protein>
    <submittedName>
        <fullName evidence="2">Glycosyltransferase</fullName>
    </submittedName>
</protein>